<dbReference type="PROSITE" id="PS00356">
    <property type="entry name" value="HTH_LACI_1"/>
    <property type="match status" value="1"/>
</dbReference>
<dbReference type="Gene3D" id="1.10.260.40">
    <property type="entry name" value="lambda repressor-like DNA-binding domains"/>
    <property type="match status" value="1"/>
</dbReference>
<dbReference type="SMART" id="SM00354">
    <property type="entry name" value="HTH_LACI"/>
    <property type="match status" value="1"/>
</dbReference>
<accession>A1WHY4</accession>
<dbReference type="PANTHER" id="PTHR30146">
    <property type="entry name" value="LACI-RELATED TRANSCRIPTIONAL REPRESSOR"/>
    <property type="match status" value="1"/>
</dbReference>
<dbReference type="Proteomes" id="UP000000374">
    <property type="component" value="Chromosome"/>
</dbReference>
<protein>
    <submittedName>
        <fullName evidence="6">Transcriptional regulator, LacI family</fullName>
    </submittedName>
</protein>
<dbReference type="PROSITE" id="PS50932">
    <property type="entry name" value="HTH_LACI_2"/>
    <property type="match status" value="1"/>
</dbReference>
<dbReference type="Pfam" id="PF13377">
    <property type="entry name" value="Peripla_BP_3"/>
    <property type="match status" value="1"/>
</dbReference>
<feature type="domain" description="HTH lacI-type" evidence="5">
    <location>
        <begin position="5"/>
        <end position="59"/>
    </location>
</feature>
<dbReference type="eggNOG" id="COG1609">
    <property type="taxonomic scope" value="Bacteria"/>
</dbReference>
<reference evidence="7" key="1">
    <citation type="submission" date="2006-12" db="EMBL/GenBank/DDBJ databases">
        <title>Complete sequence of chromosome 1 of Verminephrobacter eiseniae EF01-2.</title>
        <authorList>
            <person name="Copeland A."/>
            <person name="Lucas S."/>
            <person name="Lapidus A."/>
            <person name="Barry K."/>
            <person name="Detter J.C."/>
            <person name="Glavina del Rio T."/>
            <person name="Dalin E."/>
            <person name="Tice H."/>
            <person name="Pitluck S."/>
            <person name="Chertkov O."/>
            <person name="Brettin T."/>
            <person name="Bruce D."/>
            <person name="Han C."/>
            <person name="Tapia R."/>
            <person name="Gilna P."/>
            <person name="Schmutz J."/>
            <person name="Larimer F."/>
            <person name="Land M."/>
            <person name="Hauser L."/>
            <person name="Kyrpides N."/>
            <person name="Kim E."/>
            <person name="Stahl D."/>
            <person name="Richardson P."/>
        </authorList>
    </citation>
    <scope>NUCLEOTIDE SEQUENCE [LARGE SCALE GENOMIC DNA]</scope>
    <source>
        <strain evidence="7">EF01-2</strain>
    </source>
</reference>
<dbReference type="CDD" id="cd01392">
    <property type="entry name" value="HTH_LacI"/>
    <property type="match status" value="1"/>
</dbReference>
<dbReference type="STRING" id="391735.Veis_1481"/>
<evidence type="ECO:0000256" key="4">
    <source>
        <dbReference type="ARBA" id="ARBA00023163"/>
    </source>
</evidence>
<dbReference type="InterPro" id="IPR010982">
    <property type="entry name" value="Lambda_DNA-bd_dom_sf"/>
</dbReference>
<dbReference type="GO" id="GO:0003700">
    <property type="term" value="F:DNA-binding transcription factor activity"/>
    <property type="evidence" value="ECO:0007669"/>
    <property type="project" value="TreeGrafter"/>
</dbReference>
<dbReference type="Gene3D" id="3.40.50.2300">
    <property type="match status" value="2"/>
</dbReference>
<evidence type="ECO:0000256" key="1">
    <source>
        <dbReference type="ARBA" id="ARBA00022491"/>
    </source>
</evidence>
<name>A1WHY4_VEREI</name>
<dbReference type="OrthoDB" id="269117at2"/>
<evidence type="ECO:0000313" key="7">
    <source>
        <dbReference type="Proteomes" id="UP000000374"/>
    </source>
</evidence>
<dbReference type="CDD" id="cd06267">
    <property type="entry name" value="PBP1_LacI_sugar_binding-like"/>
    <property type="match status" value="1"/>
</dbReference>
<dbReference type="SUPFAM" id="SSF47413">
    <property type="entry name" value="lambda repressor-like DNA-binding domains"/>
    <property type="match status" value="1"/>
</dbReference>
<dbReference type="PANTHER" id="PTHR30146:SF148">
    <property type="entry name" value="HTH-TYPE TRANSCRIPTIONAL REPRESSOR PURR-RELATED"/>
    <property type="match status" value="1"/>
</dbReference>
<keyword evidence="7" id="KW-1185">Reference proteome</keyword>
<keyword evidence="3" id="KW-0238">DNA-binding</keyword>
<evidence type="ECO:0000259" key="5">
    <source>
        <dbReference type="PROSITE" id="PS50932"/>
    </source>
</evidence>
<keyword evidence="4" id="KW-0804">Transcription</keyword>
<dbReference type="InterPro" id="IPR028082">
    <property type="entry name" value="Peripla_BP_I"/>
</dbReference>
<evidence type="ECO:0000313" key="6">
    <source>
        <dbReference type="EMBL" id="ABM57241.1"/>
    </source>
</evidence>
<keyword evidence="2" id="KW-0805">Transcription regulation</keyword>
<dbReference type="InterPro" id="IPR046335">
    <property type="entry name" value="LacI/GalR-like_sensor"/>
</dbReference>
<dbReference type="InterPro" id="IPR000843">
    <property type="entry name" value="HTH_LacI"/>
</dbReference>
<evidence type="ECO:0000256" key="2">
    <source>
        <dbReference type="ARBA" id="ARBA00023015"/>
    </source>
</evidence>
<dbReference type="HOGENOM" id="CLU_037628_6_1_4"/>
<gene>
    <name evidence="6" type="ordered locus">Veis_1481</name>
</gene>
<dbReference type="AlphaFoldDB" id="A1WHY4"/>
<organism evidence="6 7">
    <name type="scientific">Verminephrobacter eiseniae (strain EF01-2)</name>
    <dbReference type="NCBI Taxonomy" id="391735"/>
    <lineage>
        <taxon>Bacteria</taxon>
        <taxon>Pseudomonadati</taxon>
        <taxon>Pseudomonadota</taxon>
        <taxon>Betaproteobacteria</taxon>
        <taxon>Burkholderiales</taxon>
        <taxon>Comamonadaceae</taxon>
        <taxon>Verminephrobacter</taxon>
    </lineage>
</organism>
<dbReference type="EMBL" id="CP000542">
    <property type="protein sequence ID" value="ABM57241.1"/>
    <property type="molecule type" value="Genomic_DNA"/>
</dbReference>
<dbReference type="GO" id="GO:0000976">
    <property type="term" value="F:transcription cis-regulatory region binding"/>
    <property type="evidence" value="ECO:0007669"/>
    <property type="project" value="TreeGrafter"/>
</dbReference>
<dbReference type="SUPFAM" id="SSF53822">
    <property type="entry name" value="Periplasmic binding protein-like I"/>
    <property type="match status" value="1"/>
</dbReference>
<sequence length="348" mass="37406">MAKASTIRDIAALAKVSKATVSRYLNGTLDLPQETRRRIDDAVLALNYRQNSLARRLSIGSSEMIGLVMPDVANPFFAELADAVEQAAFEGGFGLALCITRNQLAREALYLGWLDTQHLDGLIFATNRPDDGSLGKLIGERSNIVLIDEDVPGVDIPKVFVDNIEGGYLATRHLLDAGHTRIAHVTGPAALFTVRERLAGYRRALDTAHIPFDASLVLFGSYERRFGQTAAAELVARDDAPTAIFAGSDYLAVGMLETLRDCGLDVPGDMSIVGFDDMEFASLLMPPITTLKQSAREMGSAGVAILLAMLADHSPAPATGAPVQRLPVRLIERASVAPPRKKPLSNAD</sequence>
<dbReference type="KEGG" id="vei:Veis_1481"/>
<evidence type="ECO:0000256" key="3">
    <source>
        <dbReference type="ARBA" id="ARBA00023125"/>
    </source>
</evidence>
<keyword evidence="1" id="KW-0678">Repressor</keyword>
<proteinExistence type="predicted"/>
<dbReference type="Pfam" id="PF00356">
    <property type="entry name" value="LacI"/>
    <property type="match status" value="1"/>
</dbReference>